<dbReference type="Proteomes" id="UP001439008">
    <property type="component" value="Unassembled WGS sequence"/>
</dbReference>
<dbReference type="Pfam" id="PF18995">
    <property type="entry name" value="PRT6_C"/>
    <property type="match status" value="1"/>
</dbReference>
<keyword evidence="1" id="KW-0862">Zinc</keyword>
<evidence type="ECO:0000259" key="2">
    <source>
        <dbReference type="Pfam" id="PF18995"/>
    </source>
</evidence>
<comment type="pathway">
    <text evidence="1">Protein modification; protein ubiquitination.</text>
</comment>
<keyword evidence="1" id="KW-0479">Metal-binding</keyword>
<evidence type="ECO:0000313" key="3">
    <source>
        <dbReference type="EMBL" id="MES1921792.1"/>
    </source>
</evidence>
<comment type="function">
    <text evidence="1">Ubiquitin ligase protein which is a component of the N-end rule pathway. Recognizes and binds to proteins bearing specific N-terminal residues that are destabilizing according to the N-end rule, leading to their ubiquitination and subsequent degradation.</text>
</comment>
<dbReference type="EC" id="2.3.2.27" evidence="1"/>
<keyword evidence="1" id="KW-0863">Zinc-finger</keyword>
<organism evidence="3 4">
    <name type="scientific">Bonamia ostreae</name>
    <dbReference type="NCBI Taxonomy" id="126728"/>
    <lineage>
        <taxon>Eukaryota</taxon>
        <taxon>Sar</taxon>
        <taxon>Rhizaria</taxon>
        <taxon>Endomyxa</taxon>
        <taxon>Ascetosporea</taxon>
        <taxon>Haplosporida</taxon>
        <taxon>Bonamia</taxon>
    </lineage>
</organism>
<name>A0ABV2AQ31_9EUKA</name>
<dbReference type="InterPro" id="IPR044046">
    <property type="entry name" value="E3_ligase_UBR-like_C"/>
</dbReference>
<evidence type="ECO:0000313" key="4">
    <source>
        <dbReference type="Proteomes" id="UP001439008"/>
    </source>
</evidence>
<gene>
    <name evidence="3" type="ORF">MHBO_003324</name>
</gene>
<dbReference type="EMBL" id="JBDODL010001770">
    <property type="protein sequence ID" value="MES1921792.1"/>
    <property type="molecule type" value="Genomic_DNA"/>
</dbReference>
<comment type="catalytic activity">
    <reaction evidence="1">
        <text>S-ubiquitinyl-[E2 ubiquitin-conjugating enzyme]-L-cysteine + [acceptor protein]-L-lysine = [E2 ubiquitin-conjugating enzyme]-L-cysteine + N(6)-ubiquitinyl-[acceptor protein]-L-lysine.</text>
        <dbReference type="EC" id="2.3.2.27"/>
    </reaction>
</comment>
<dbReference type="PANTHER" id="PTHR21497:SF24">
    <property type="entry name" value="E3 UBIQUITIN-PROTEIN LIGASE UBR1"/>
    <property type="match status" value="1"/>
</dbReference>
<comment type="similarity">
    <text evidence="1">Belongs to the E3 ubiquitin-protein ligase UBR1-like family.</text>
</comment>
<protein>
    <recommendedName>
        <fullName evidence="1">E3 ubiquitin-protein ligase</fullName>
        <ecNumber evidence="1">2.3.2.27</ecNumber>
    </recommendedName>
</protein>
<dbReference type="PANTHER" id="PTHR21497">
    <property type="entry name" value="UBIQUITIN LIGASE E3 ALPHA-RELATED"/>
    <property type="match status" value="1"/>
</dbReference>
<keyword evidence="1" id="KW-0833">Ubl conjugation pathway</keyword>
<proteinExistence type="inferred from homology"/>
<keyword evidence="1" id="KW-0808">Transferase</keyword>
<feature type="domain" description="E3 ubiquitin-protein ligase UBR-like C-terminal" evidence="2">
    <location>
        <begin position="29"/>
        <end position="294"/>
    </location>
</feature>
<accession>A0ABV2AQ31</accession>
<reference evidence="3 4" key="1">
    <citation type="journal article" date="2024" name="BMC Biol.">
        <title>Comparative genomics of Ascetosporea gives new insight into the evolutionary basis for animal parasitism in Rhizaria.</title>
        <authorList>
            <person name="Hiltunen Thoren M."/>
            <person name="Onut-Brannstrom I."/>
            <person name="Alfjorden A."/>
            <person name="Peckova H."/>
            <person name="Swords F."/>
            <person name="Hooper C."/>
            <person name="Holzer A.S."/>
            <person name="Bass D."/>
            <person name="Burki F."/>
        </authorList>
    </citation>
    <scope>NUCLEOTIDE SEQUENCE [LARGE SCALE GENOMIC DNA]</scope>
    <source>
        <strain evidence="3">20-A016</strain>
    </source>
</reference>
<sequence>MSNFIKIISNNMDPDENHSALHKWKDQLIETNFTTEPFEILLNCILSLKSKNDGTVEAMNLCWRLLTVQLLIKTIAIQNEKSLFPEKTDSNNYLKLQNLSKWRDFLNSEAKIYETETTKNRTEKEKMFKMSEDRILAQYKAILNKTIKLSIFNALPFIENIAERFIRRTALLFVVLGFINEKDFFLEYKKLENIFKLPSMEKMLQTDFSDILAIFLETKNSQNTFNLNNKLKFDQIFFAVKPSLIRLPKDYNHLFQLAFDAICENCNTNPQKPALCLLCGKVVCVASKCCRTEEKVLFIA</sequence>
<comment type="caution">
    <text evidence="3">The sequence shown here is derived from an EMBL/GenBank/DDBJ whole genome shotgun (WGS) entry which is preliminary data.</text>
</comment>
<evidence type="ECO:0000256" key="1">
    <source>
        <dbReference type="RuleBase" id="RU366018"/>
    </source>
</evidence>
<keyword evidence="4" id="KW-1185">Reference proteome</keyword>
<dbReference type="InterPro" id="IPR039164">
    <property type="entry name" value="UBR1-like"/>
</dbReference>